<gene>
    <name evidence="3" type="ORF">BJ322DRAFT_1106117</name>
</gene>
<dbReference type="OrthoDB" id="7486196at2759"/>
<comment type="caution">
    <text evidence="3">The sequence shown here is derived from an EMBL/GenBank/DDBJ whole genome shotgun (WGS) entry which is preliminary data.</text>
</comment>
<name>A0A9P6HJ34_9AGAM</name>
<proteinExistence type="predicted"/>
<accession>A0A9P6HJ34</accession>
<evidence type="ECO:0000256" key="1">
    <source>
        <dbReference type="SAM" id="MobiDB-lite"/>
    </source>
</evidence>
<dbReference type="AlphaFoldDB" id="A0A9P6HJ34"/>
<evidence type="ECO:0000259" key="2">
    <source>
        <dbReference type="Pfam" id="PF05018"/>
    </source>
</evidence>
<reference evidence="3" key="1">
    <citation type="journal article" date="2020" name="Nat. Commun.">
        <title>Large-scale genome sequencing of mycorrhizal fungi provides insights into the early evolution of symbiotic traits.</title>
        <authorList>
            <person name="Miyauchi S."/>
            <person name="Kiss E."/>
            <person name="Kuo A."/>
            <person name="Drula E."/>
            <person name="Kohler A."/>
            <person name="Sanchez-Garcia M."/>
            <person name="Morin E."/>
            <person name="Andreopoulos B."/>
            <person name="Barry K.W."/>
            <person name="Bonito G."/>
            <person name="Buee M."/>
            <person name="Carver A."/>
            <person name="Chen C."/>
            <person name="Cichocki N."/>
            <person name="Clum A."/>
            <person name="Culley D."/>
            <person name="Crous P.W."/>
            <person name="Fauchery L."/>
            <person name="Girlanda M."/>
            <person name="Hayes R.D."/>
            <person name="Keri Z."/>
            <person name="LaButti K."/>
            <person name="Lipzen A."/>
            <person name="Lombard V."/>
            <person name="Magnuson J."/>
            <person name="Maillard F."/>
            <person name="Murat C."/>
            <person name="Nolan M."/>
            <person name="Ohm R.A."/>
            <person name="Pangilinan J."/>
            <person name="Pereira M.F."/>
            <person name="Perotto S."/>
            <person name="Peter M."/>
            <person name="Pfister S."/>
            <person name="Riley R."/>
            <person name="Sitrit Y."/>
            <person name="Stielow J.B."/>
            <person name="Szollosi G."/>
            <person name="Zifcakova L."/>
            <person name="Stursova M."/>
            <person name="Spatafora J.W."/>
            <person name="Tedersoo L."/>
            <person name="Vaario L.M."/>
            <person name="Yamada A."/>
            <person name="Yan M."/>
            <person name="Wang P."/>
            <person name="Xu J."/>
            <person name="Bruns T."/>
            <person name="Baldrian P."/>
            <person name="Vilgalys R."/>
            <person name="Dunand C."/>
            <person name="Henrissat B."/>
            <person name="Grigoriev I.V."/>
            <person name="Hibbett D."/>
            <person name="Nagy L.G."/>
            <person name="Martin F.M."/>
        </authorList>
    </citation>
    <scope>NUCLEOTIDE SEQUENCE</scope>
    <source>
        <strain evidence="3">UH-Tt-Lm1</strain>
    </source>
</reference>
<protein>
    <recommendedName>
        <fullName evidence="2">CFA20 domain-containing protein</fullName>
    </recommendedName>
</protein>
<feature type="domain" description="CFA20" evidence="2">
    <location>
        <begin position="71"/>
        <end position="182"/>
    </location>
</feature>
<evidence type="ECO:0000313" key="4">
    <source>
        <dbReference type="Proteomes" id="UP000736335"/>
    </source>
</evidence>
<dbReference type="InterPro" id="IPR007714">
    <property type="entry name" value="CFA20_dom"/>
</dbReference>
<reference evidence="3" key="2">
    <citation type="submission" date="2020-11" db="EMBL/GenBank/DDBJ databases">
        <authorList>
            <consortium name="DOE Joint Genome Institute"/>
            <person name="Kuo A."/>
            <person name="Miyauchi S."/>
            <person name="Kiss E."/>
            <person name="Drula E."/>
            <person name="Kohler A."/>
            <person name="Sanchez-Garcia M."/>
            <person name="Andreopoulos B."/>
            <person name="Barry K.W."/>
            <person name="Bonito G."/>
            <person name="Buee M."/>
            <person name="Carver A."/>
            <person name="Chen C."/>
            <person name="Cichocki N."/>
            <person name="Clum A."/>
            <person name="Culley D."/>
            <person name="Crous P.W."/>
            <person name="Fauchery L."/>
            <person name="Girlanda M."/>
            <person name="Hayes R."/>
            <person name="Keri Z."/>
            <person name="Labutti K."/>
            <person name="Lipzen A."/>
            <person name="Lombard V."/>
            <person name="Magnuson J."/>
            <person name="Maillard F."/>
            <person name="Morin E."/>
            <person name="Murat C."/>
            <person name="Nolan M."/>
            <person name="Ohm R."/>
            <person name="Pangilinan J."/>
            <person name="Pereira M."/>
            <person name="Perotto S."/>
            <person name="Peter M."/>
            <person name="Riley R."/>
            <person name="Sitrit Y."/>
            <person name="Stielow B."/>
            <person name="Szollosi G."/>
            <person name="Zifcakova L."/>
            <person name="Stursova M."/>
            <person name="Spatafora J.W."/>
            <person name="Tedersoo L."/>
            <person name="Vaario L.-M."/>
            <person name="Yamada A."/>
            <person name="Yan M."/>
            <person name="Wang P."/>
            <person name="Xu J."/>
            <person name="Bruns T."/>
            <person name="Baldrian P."/>
            <person name="Vilgalys R."/>
            <person name="Henrissat B."/>
            <person name="Grigoriev I.V."/>
            <person name="Hibbett D."/>
            <person name="Nagy L.G."/>
            <person name="Martin F.M."/>
        </authorList>
    </citation>
    <scope>NUCLEOTIDE SEQUENCE</scope>
    <source>
        <strain evidence="3">UH-Tt-Lm1</strain>
    </source>
</reference>
<feature type="region of interest" description="Disordered" evidence="1">
    <location>
        <begin position="44"/>
        <end position="67"/>
    </location>
</feature>
<keyword evidence="4" id="KW-1185">Reference proteome</keyword>
<evidence type="ECO:0000313" key="3">
    <source>
        <dbReference type="EMBL" id="KAF9788095.1"/>
    </source>
</evidence>
<dbReference type="PANTHER" id="PTHR12458">
    <property type="entry name" value="ORF PROTEIN"/>
    <property type="match status" value="1"/>
</dbReference>
<sequence>MFSSSFQPSIVSLFSSTGSDPLAGLWTVQKDDALPEDSFIHLLNDETSLPPPPRDQTLVSEDESTARQRTRLDQTVLHIQSPTLPTTYIRCPSVHSDLHLKHPWLHIQVKRLGREWSFELGIVDHAGREGIIRCSTFKKHPSLKLSSDTPPLLHLPLMFPPTSSLPLTSWCSVDLNVATYLPSFSASRLLSTPDHEWPAGPIRPVPSGTFSHVSYIKVYATCRLRRIWLSETWPLDQRVPWEFDLYSST</sequence>
<dbReference type="Proteomes" id="UP000736335">
    <property type="component" value="Unassembled WGS sequence"/>
</dbReference>
<organism evidence="3 4">
    <name type="scientific">Thelephora terrestris</name>
    <dbReference type="NCBI Taxonomy" id="56493"/>
    <lineage>
        <taxon>Eukaryota</taxon>
        <taxon>Fungi</taxon>
        <taxon>Dikarya</taxon>
        <taxon>Basidiomycota</taxon>
        <taxon>Agaricomycotina</taxon>
        <taxon>Agaricomycetes</taxon>
        <taxon>Thelephorales</taxon>
        <taxon>Thelephoraceae</taxon>
        <taxon>Thelephora</taxon>
    </lineage>
</organism>
<dbReference type="InterPro" id="IPR040441">
    <property type="entry name" value="CFA20/CFAP20DC"/>
</dbReference>
<dbReference type="Pfam" id="PF05018">
    <property type="entry name" value="CFA20_dom"/>
    <property type="match status" value="1"/>
</dbReference>
<dbReference type="EMBL" id="WIUZ02000004">
    <property type="protein sequence ID" value="KAF9788095.1"/>
    <property type="molecule type" value="Genomic_DNA"/>
</dbReference>